<feature type="region of interest" description="Disordered" evidence="11">
    <location>
        <begin position="244"/>
        <end position="277"/>
    </location>
</feature>
<feature type="region of interest" description="Disordered" evidence="11">
    <location>
        <begin position="134"/>
        <end position="163"/>
    </location>
</feature>
<dbReference type="Gene3D" id="3.10.20.370">
    <property type="match status" value="1"/>
</dbReference>
<evidence type="ECO:0000256" key="10">
    <source>
        <dbReference type="ARBA" id="ARBA00023268"/>
    </source>
</evidence>
<keyword evidence="2" id="KW-0548">Nucleotidyltransferase</keyword>
<dbReference type="InterPro" id="IPR001584">
    <property type="entry name" value="Integrase_cat-core"/>
</dbReference>
<keyword evidence="4" id="KW-0255">Endonuclease</keyword>
<dbReference type="Pfam" id="PF00078">
    <property type="entry name" value="RVT_1"/>
    <property type="match status" value="1"/>
</dbReference>
<dbReference type="InterPro" id="IPR012337">
    <property type="entry name" value="RNaseH-like_sf"/>
</dbReference>
<dbReference type="GO" id="GO:0003723">
    <property type="term" value="F:RNA binding"/>
    <property type="evidence" value="ECO:0007669"/>
    <property type="project" value="UniProtKB-KW"/>
</dbReference>
<dbReference type="InterPro" id="IPR000477">
    <property type="entry name" value="RT_dom"/>
</dbReference>
<dbReference type="GO" id="GO:0003964">
    <property type="term" value="F:RNA-directed DNA polymerase activity"/>
    <property type="evidence" value="ECO:0007669"/>
    <property type="project" value="UniProtKB-KW"/>
</dbReference>
<dbReference type="SUPFAM" id="SSF53098">
    <property type="entry name" value="Ribonuclease H-like"/>
    <property type="match status" value="1"/>
</dbReference>
<feature type="compositionally biased region" description="Polar residues" evidence="11">
    <location>
        <begin position="267"/>
        <end position="277"/>
    </location>
</feature>
<feature type="region of interest" description="Disordered" evidence="11">
    <location>
        <begin position="72"/>
        <end position="107"/>
    </location>
</feature>
<dbReference type="FunFam" id="3.30.70.270:FF:000020">
    <property type="entry name" value="Transposon Tf2-6 polyprotein-like Protein"/>
    <property type="match status" value="1"/>
</dbReference>
<evidence type="ECO:0000256" key="8">
    <source>
        <dbReference type="ARBA" id="ARBA00022908"/>
    </source>
</evidence>
<dbReference type="InterPro" id="IPR021109">
    <property type="entry name" value="Peptidase_aspartic_dom_sf"/>
</dbReference>
<evidence type="ECO:0000256" key="7">
    <source>
        <dbReference type="ARBA" id="ARBA00022884"/>
    </source>
</evidence>
<dbReference type="InterPro" id="IPR041577">
    <property type="entry name" value="RT_RNaseH_2"/>
</dbReference>
<dbReference type="Gene3D" id="2.40.70.10">
    <property type="entry name" value="Acid Proteases"/>
    <property type="match status" value="1"/>
</dbReference>
<reference evidence="13 14" key="1">
    <citation type="submission" date="2018-09" db="EMBL/GenBank/DDBJ databases">
        <title>Genomic investigation of the strawberry pathogen Phytophthora fragariae indicates pathogenicity is determined by transcriptional variation in three key races.</title>
        <authorList>
            <person name="Adams T.M."/>
            <person name="Armitage A.D."/>
            <person name="Sobczyk M.K."/>
            <person name="Bates H.J."/>
            <person name="Dunwell J.M."/>
            <person name="Nellist C.F."/>
            <person name="Harrison R.J."/>
        </authorList>
    </citation>
    <scope>NUCLEOTIDE SEQUENCE [LARGE SCALE GENOMIC DNA]</scope>
    <source>
        <strain evidence="13 14">SCRP249</strain>
    </source>
</reference>
<sequence>MNDLKERQCRDLPDYISKFRHLITQVKEMSELDKIMYFLRGLPSSIREEVQYRRSATLTEAITVALDYDRSHAHRGRSDGARDRPRYRSYDTRRSKSNHDGPVPMEIDNVRVPSKEECMRRNLCFRCGSSAHRARQRPMQQTQMAKRNAPKFSKSGNNQGRKPRMNMILEDDEQTDTVVIDHVTMSVADIQEQADELQAFMDMARVEVEETTTVTSETIEEIDSYGLQSVEESGLHAMQPDMEPGVCDSPPEQDAELHSMQPVELAQQGSQPTSTTETVKVNAVKSDHKSNLFIKKGRINGRDVRILLDTGASTNMITPGLASNVLLSRRLRAQRFDGTLTPAKDVRHVEAPVSMDGYFFLAMEFVEWKLPESHDVIFGKPWFKDHNPQVNWQTEEVVIPDRMQFVDVDGPSFSHNMKQGEYEQVFRVKVLLQPDVDGIPEPIFNVVGKEFKDVFPEQLPDGLPPTREVSFEVTLKKGAQPSSRAPFRMSKVEQDAFEEFVKDKLKKGWIKVLNSPWVSNIFAIPKKDPVTGQIPKRAEWLRSGNMKIPLRWVFDYRYLNSVTVIAKIPLPLIEELVDKMVGCVIYTLIDLAQGYHQMIVVKSSRPYTAFRTHKETYQWCVAPMGVAGMPGTWSRLMHKLFDKFEFVVVYLDDICVFSKSMEEHEEHLRAVCLVLRREKLFAHLAKCSFGHSQVAFLGHVVSQAGVSVDPRKTEAIAKYPTPTNRKELMSFLGLAGYYRRFISDFAELARPLRDLTKKDIPWDWTKPVEEGYLHLKLALQQAPTLKLPDFDRPFIATTDASGHCIGGVLSQKYDGADHPIAFYSKKLDRHERGWPKHEKELLAIKVATEKWRHYLHGRPFDVYTDNAARSRMLHHPRVSPKMAHFLTHFSQYTFTLHHVRGKMNVVADALSRPPPDGLEDEEEKEPRLPDVTYTVHDCTDACAKEAAQVHEHRIRSAVMRNLSTEDTHQLLDDVDLRGESRPIGIAQQQVNSVDYHFVSPHLASETKKAFQEGYVTDPAFMQQWSKGAGKEKFIKHNGLLFFKQKKGETVYRLCVPKVNELRTNVMMEFHDGTTSAHPGSRRTYLKAAQWYYWPTMDRDVREYVRTCETCARWKPSSQKKKGLLMPIPTPKECWEVVSMDFITGLPVSEGYDAILVAVDKLSKRAKYAPTIRQLMQETPQKCFLMQWLDLPKVIISDRDSKFISDFWKSLMKLMGVKLSMTTAHRAQADGQTERQNLVLEDALRCMISYHGDD</sequence>
<keyword evidence="7" id="KW-0694">RNA-binding</keyword>
<dbReference type="FunFam" id="1.10.340.70:FF:000001">
    <property type="entry name" value="Retrovirus-related Pol polyprotein from transposon gypsy-like Protein"/>
    <property type="match status" value="1"/>
</dbReference>
<dbReference type="InterPro" id="IPR050951">
    <property type="entry name" value="Retrovirus_Pol_polyprotein"/>
</dbReference>
<dbReference type="Gene3D" id="1.10.340.70">
    <property type="match status" value="1"/>
</dbReference>
<dbReference type="InterPro" id="IPR041588">
    <property type="entry name" value="Integrase_H2C2"/>
</dbReference>
<dbReference type="CDD" id="cd01647">
    <property type="entry name" value="RT_LTR"/>
    <property type="match status" value="1"/>
</dbReference>
<dbReference type="Gene3D" id="3.30.420.10">
    <property type="entry name" value="Ribonuclease H-like superfamily/Ribonuclease H"/>
    <property type="match status" value="1"/>
</dbReference>
<evidence type="ECO:0000259" key="12">
    <source>
        <dbReference type="PROSITE" id="PS50994"/>
    </source>
</evidence>
<dbReference type="EMBL" id="QXFV01000378">
    <property type="protein sequence ID" value="KAE9039364.1"/>
    <property type="molecule type" value="Genomic_DNA"/>
</dbReference>
<evidence type="ECO:0000256" key="1">
    <source>
        <dbReference type="ARBA" id="ARBA00022679"/>
    </source>
</evidence>
<dbReference type="SUPFAM" id="SSF56672">
    <property type="entry name" value="DNA/RNA polymerases"/>
    <property type="match status" value="1"/>
</dbReference>
<dbReference type="FunFam" id="3.10.20.370:FF:000001">
    <property type="entry name" value="Retrovirus-related Pol polyprotein from transposon 17.6-like protein"/>
    <property type="match status" value="1"/>
</dbReference>
<dbReference type="GO" id="GO:0015074">
    <property type="term" value="P:DNA integration"/>
    <property type="evidence" value="ECO:0007669"/>
    <property type="project" value="UniProtKB-KW"/>
</dbReference>
<dbReference type="Pfam" id="PF13650">
    <property type="entry name" value="Asp_protease_2"/>
    <property type="match status" value="1"/>
</dbReference>
<dbReference type="AlphaFoldDB" id="A0A6A3NG92"/>
<protein>
    <recommendedName>
        <fullName evidence="12">Integrase catalytic domain-containing protein</fullName>
    </recommendedName>
</protein>
<evidence type="ECO:0000256" key="6">
    <source>
        <dbReference type="ARBA" id="ARBA00022842"/>
    </source>
</evidence>
<dbReference type="GO" id="GO:0004190">
    <property type="term" value="F:aspartic-type endopeptidase activity"/>
    <property type="evidence" value="ECO:0007669"/>
    <property type="project" value="InterPro"/>
</dbReference>
<dbReference type="Proteomes" id="UP000429607">
    <property type="component" value="Unassembled WGS sequence"/>
</dbReference>
<gene>
    <name evidence="13" type="ORF">PR001_g7538</name>
</gene>
<keyword evidence="10" id="KW-0511">Multifunctional enzyme</keyword>
<dbReference type="InterPro" id="IPR043502">
    <property type="entry name" value="DNA/RNA_pol_sf"/>
</dbReference>
<keyword evidence="5" id="KW-0378">Hydrolase</keyword>
<name>A0A6A3NG92_9STRA</name>
<dbReference type="GO" id="GO:0004519">
    <property type="term" value="F:endonuclease activity"/>
    <property type="evidence" value="ECO:0007669"/>
    <property type="project" value="UniProtKB-KW"/>
</dbReference>
<comment type="caution">
    <text evidence="13">The sequence shown here is derived from an EMBL/GenBank/DDBJ whole genome shotgun (WGS) entry which is preliminary data.</text>
</comment>
<evidence type="ECO:0000256" key="9">
    <source>
        <dbReference type="ARBA" id="ARBA00022918"/>
    </source>
</evidence>
<evidence type="ECO:0000256" key="11">
    <source>
        <dbReference type="SAM" id="MobiDB-lite"/>
    </source>
</evidence>
<dbReference type="CDD" id="cd09274">
    <property type="entry name" value="RNase_HI_RT_Ty3"/>
    <property type="match status" value="1"/>
</dbReference>
<dbReference type="GO" id="GO:0006508">
    <property type="term" value="P:proteolysis"/>
    <property type="evidence" value="ECO:0007669"/>
    <property type="project" value="InterPro"/>
</dbReference>
<accession>A0A6A3NG92</accession>
<dbReference type="PROSITE" id="PS50994">
    <property type="entry name" value="INTEGRASE"/>
    <property type="match status" value="1"/>
</dbReference>
<dbReference type="SUPFAM" id="SSF50630">
    <property type="entry name" value="Acid proteases"/>
    <property type="match status" value="1"/>
</dbReference>
<keyword evidence="3" id="KW-0540">Nuclease</keyword>
<dbReference type="InterPro" id="IPR036397">
    <property type="entry name" value="RNaseH_sf"/>
</dbReference>
<dbReference type="Gene3D" id="3.30.70.270">
    <property type="match status" value="2"/>
</dbReference>
<dbReference type="PANTHER" id="PTHR37984:SF5">
    <property type="entry name" value="PROTEIN NYNRIN-LIKE"/>
    <property type="match status" value="1"/>
</dbReference>
<evidence type="ECO:0000256" key="5">
    <source>
        <dbReference type="ARBA" id="ARBA00022801"/>
    </source>
</evidence>
<feature type="domain" description="Integrase catalytic" evidence="12">
    <location>
        <begin position="1126"/>
        <end position="1253"/>
    </location>
</feature>
<dbReference type="PROSITE" id="PS00141">
    <property type="entry name" value="ASP_PROTEASE"/>
    <property type="match status" value="1"/>
</dbReference>
<feature type="compositionally biased region" description="Basic and acidic residues" evidence="11">
    <location>
        <begin position="72"/>
        <end position="99"/>
    </location>
</feature>
<evidence type="ECO:0000313" key="13">
    <source>
        <dbReference type="EMBL" id="KAE9039364.1"/>
    </source>
</evidence>
<dbReference type="Pfam" id="PF17921">
    <property type="entry name" value="Integrase_H2C2"/>
    <property type="match status" value="1"/>
</dbReference>
<keyword evidence="1" id="KW-0808">Transferase</keyword>
<dbReference type="InterPro" id="IPR001969">
    <property type="entry name" value="Aspartic_peptidase_AS"/>
</dbReference>
<evidence type="ECO:0000256" key="3">
    <source>
        <dbReference type="ARBA" id="ARBA00022722"/>
    </source>
</evidence>
<dbReference type="PANTHER" id="PTHR37984">
    <property type="entry name" value="PROTEIN CBG26694"/>
    <property type="match status" value="1"/>
</dbReference>
<evidence type="ECO:0000256" key="2">
    <source>
        <dbReference type="ARBA" id="ARBA00022695"/>
    </source>
</evidence>
<evidence type="ECO:0000313" key="14">
    <source>
        <dbReference type="Proteomes" id="UP000429607"/>
    </source>
</evidence>
<organism evidence="13 14">
    <name type="scientific">Phytophthora rubi</name>
    <dbReference type="NCBI Taxonomy" id="129364"/>
    <lineage>
        <taxon>Eukaryota</taxon>
        <taxon>Sar</taxon>
        <taxon>Stramenopiles</taxon>
        <taxon>Oomycota</taxon>
        <taxon>Peronosporomycetes</taxon>
        <taxon>Peronosporales</taxon>
        <taxon>Peronosporaceae</taxon>
        <taxon>Phytophthora</taxon>
    </lineage>
</organism>
<keyword evidence="6" id="KW-0460">Magnesium</keyword>
<evidence type="ECO:0000256" key="4">
    <source>
        <dbReference type="ARBA" id="ARBA00022759"/>
    </source>
</evidence>
<dbReference type="CDD" id="cd00303">
    <property type="entry name" value="retropepsin_like"/>
    <property type="match status" value="1"/>
</dbReference>
<dbReference type="Pfam" id="PF17919">
    <property type="entry name" value="RT_RNaseH_2"/>
    <property type="match status" value="1"/>
</dbReference>
<keyword evidence="9" id="KW-0695">RNA-directed DNA polymerase</keyword>
<keyword evidence="8" id="KW-0229">DNA integration</keyword>
<dbReference type="Gene3D" id="3.10.10.10">
    <property type="entry name" value="HIV Type 1 Reverse Transcriptase, subunit A, domain 1"/>
    <property type="match status" value="1"/>
</dbReference>
<dbReference type="InterPro" id="IPR043128">
    <property type="entry name" value="Rev_trsase/Diguanyl_cyclase"/>
</dbReference>
<proteinExistence type="predicted"/>